<dbReference type="PANTHER" id="PTHR30032:SF8">
    <property type="entry name" value="GERMINATION-SPECIFIC N-ACETYLMURAMOYL-L-ALANINE AMIDASE"/>
    <property type="match status" value="1"/>
</dbReference>
<dbReference type="InterPro" id="IPR051922">
    <property type="entry name" value="Bact_Sporulation_Assoc"/>
</dbReference>
<dbReference type="Gene3D" id="3.40.50.12090">
    <property type="match status" value="1"/>
</dbReference>
<dbReference type="PANTHER" id="PTHR30032">
    <property type="entry name" value="N-ACETYLMURAMOYL-L-ALANINE AMIDASE-RELATED"/>
    <property type="match status" value="1"/>
</dbReference>
<dbReference type="Gene3D" id="2.60.40.1120">
    <property type="entry name" value="Carboxypeptidase-like, regulatory domain"/>
    <property type="match status" value="1"/>
</dbReference>
<sequence length="472" mass="47456">MGTLAGAAPASAVADPGTGSISGTLTQTVGGLNVPAVGASVQLLMGSVSGSAVSDSSGHYSIGSLPAGTYYLSFTMQHDGNSYREFYDNASNFMSAKPVVVAAGATVTSIDALLGFASSITGTVTKDLGVNTAPAPGIRVWASTVGGMGYASAVSDAAGRYVLDGLFAGSYTIEFVSIDKGTVSKYYPNAARASAAVLVPVGDNTITADINVNLEEASFVTGTMTKNVGDVVTPAAGLPVSIYAADDGSYVGAEAANADGTFSLGSLMAGTYKVGFNQYGSGSSLSYLPEYFDNVADIASARTIIVGSGTTVGDINGEISNQPIVSTPAERLAGEDRFATSSAISANNFDPGVDVVYIASGANFPDALSAAPVAGKDKSPVLLVLPETIPPAVQTELLRLKPKSIVVLGSASSVSDAVAESLKTYTGGTVTRTFGADRFGTSAAISQTAFTPGVPVVYIANGYNFPDALSAA</sequence>
<evidence type="ECO:0000313" key="2">
    <source>
        <dbReference type="Proteomes" id="UP001165341"/>
    </source>
</evidence>
<comment type="caution">
    <text evidence="1">The sequence shown here is derived from an EMBL/GenBank/DDBJ whole genome shotgun (WGS) entry which is preliminary data.</text>
</comment>
<dbReference type="SUPFAM" id="SSF49478">
    <property type="entry name" value="Cna protein B-type domain"/>
    <property type="match status" value="1"/>
</dbReference>
<keyword evidence="2" id="KW-1185">Reference proteome</keyword>
<dbReference type="Proteomes" id="UP001165341">
    <property type="component" value="Unassembled WGS sequence"/>
</dbReference>
<dbReference type="EMBL" id="JALGAR010000002">
    <property type="protein sequence ID" value="MCI4658251.1"/>
    <property type="molecule type" value="Genomic_DNA"/>
</dbReference>
<feature type="non-terminal residue" evidence="1">
    <location>
        <position position="472"/>
    </location>
</feature>
<reference evidence="1" key="1">
    <citation type="submission" date="2022-03" db="EMBL/GenBank/DDBJ databases">
        <title>Cryobacterium sp. nov. strain ZS14-85, isolated from Antarctic soil.</title>
        <authorList>
            <person name="Li J."/>
            <person name="Niu G."/>
        </authorList>
    </citation>
    <scope>NUCLEOTIDE SEQUENCE</scope>
    <source>
        <strain evidence="1">ZS14-85</strain>
    </source>
</reference>
<dbReference type="RefSeq" id="WP_243012009.1">
    <property type="nucleotide sequence ID" value="NZ_JALGAR010000002.1"/>
</dbReference>
<name>A0AA41UKT5_9MICO</name>
<dbReference type="AlphaFoldDB" id="A0AA41UKT5"/>
<protein>
    <submittedName>
        <fullName evidence="1">Cell wall-binding repeat-containing protein</fullName>
    </submittedName>
</protein>
<proteinExistence type="predicted"/>
<dbReference type="SUPFAM" id="SSF117074">
    <property type="entry name" value="Hypothetical protein PA1324"/>
    <property type="match status" value="1"/>
</dbReference>
<evidence type="ECO:0000313" key="1">
    <source>
        <dbReference type="EMBL" id="MCI4658251.1"/>
    </source>
</evidence>
<accession>A0AA41UKT5</accession>
<organism evidence="1 2">
    <name type="scientific">Cryobacterium zhongshanensis</name>
    <dbReference type="NCBI Taxonomy" id="2928153"/>
    <lineage>
        <taxon>Bacteria</taxon>
        <taxon>Bacillati</taxon>
        <taxon>Actinomycetota</taxon>
        <taxon>Actinomycetes</taxon>
        <taxon>Micrococcales</taxon>
        <taxon>Microbacteriaceae</taxon>
        <taxon>Cryobacterium</taxon>
    </lineage>
</organism>
<dbReference type="InterPro" id="IPR007253">
    <property type="entry name" value="Cell_wall-bd_2"/>
</dbReference>
<gene>
    <name evidence="1" type="ORF">MQH31_10575</name>
</gene>
<dbReference type="Pfam" id="PF04122">
    <property type="entry name" value="CW_binding_2"/>
    <property type="match status" value="2"/>
</dbReference>